<comment type="catalytic activity">
    <reaction evidence="4">
        <text>chorismate = 4-hydroxybenzoate + pyruvate</text>
        <dbReference type="Rhea" id="RHEA:16505"/>
        <dbReference type="ChEBI" id="CHEBI:15361"/>
        <dbReference type="ChEBI" id="CHEBI:17879"/>
        <dbReference type="ChEBI" id="CHEBI:29748"/>
        <dbReference type="EC" id="4.1.3.40"/>
    </reaction>
</comment>
<dbReference type="EC" id="4.1.3.40" evidence="4"/>
<sequence>MPNQTLPNAQWYDWLMDPSSLTRRLQQASNGHFQVELLNQAIVKPALNEAALLGLHSQAYALVRQVCLRGHDQPWVFARTVIPLSTLAAGNRYLLKLGNRSLGSVLFRHAHTHRAPIEITYDRRRQEGFQATSIGATLPHFWWGRRSVFQIKHAPLLVSEFFLDDFQRSLALPTETPLASNHSPSLFVAQ</sequence>
<dbReference type="UniPathway" id="UPA00232"/>
<dbReference type="PANTHER" id="PTHR38683:SF1">
    <property type="entry name" value="CHORISMATE PYRUVATE-LYASE"/>
    <property type="match status" value="1"/>
</dbReference>
<gene>
    <name evidence="4" type="primary">ubiC</name>
    <name evidence="5" type="ORF">BTE48_07105</name>
</gene>
<dbReference type="GO" id="GO:0008813">
    <property type="term" value="F:chorismate lyase activity"/>
    <property type="evidence" value="ECO:0007669"/>
    <property type="project" value="UniProtKB-UniRule"/>
</dbReference>
<dbReference type="EMBL" id="MTSM01000007">
    <property type="protein sequence ID" value="OPX55659.1"/>
    <property type="molecule type" value="Genomic_DNA"/>
</dbReference>
<feature type="binding site" evidence="4">
    <location>
        <position position="102"/>
    </location>
    <ligand>
        <name>substrate</name>
    </ligand>
</feature>
<accession>A0A1T4NV08</accession>
<comment type="pathway">
    <text evidence="4">Cofactor biosynthesis; ubiquinone biosynthesis.</text>
</comment>
<evidence type="ECO:0000256" key="1">
    <source>
        <dbReference type="ARBA" id="ARBA00022490"/>
    </source>
</evidence>
<feature type="binding site" evidence="4">
    <location>
        <position position="64"/>
    </location>
    <ligand>
        <name>substrate</name>
    </ligand>
</feature>
<dbReference type="SUPFAM" id="SSF64288">
    <property type="entry name" value="Chorismate lyase-like"/>
    <property type="match status" value="1"/>
</dbReference>
<reference evidence="5 6" key="1">
    <citation type="submission" date="2017-01" db="EMBL/GenBank/DDBJ databases">
        <title>Genome Sequencing of a Marine Spirillum, Oceanospirillum multiglobuliferum ATCC 33336, from Japan.</title>
        <authorList>
            <person name="Carney J.G."/>
            <person name="Trachtenberg A.M."/>
            <person name="Rheaume B.A."/>
            <person name="Linnane J.D."/>
            <person name="Pitts N.L."/>
            <person name="Mykles D.L."/>
            <person name="Maclea K.S."/>
        </authorList>
    </citation>
    <scope>NUCLEOTIDE SEQUENCE [LARGE SCALE GENOMIC DNA]</scope>
    <source>
        <strain evidence="5 6">ATCC 33336</strain>
    </source>
</reference>
<keyword evidence="2 4" id="KW-0831">Ubiquinone biosynthesis</keyword>
<keyword evidence="4" id="KW-0670">Pyruvate</keyword>
<keyword evidence="1 4" id="KW-0963">Cytoplasm</keyword>
<evidence type="ECO:0000256" key="3">
    <source>
        <dbReference type="ARBA" id="ARBA00023239"/>
    </source>
</evidence>
<dbReference type="HAMAP" id="MF_01632">
    <property type="entry name" value="UbiC"/>
    <property type="match status" value="1"/>
</dbReference>
<keyword evidence="3 4" id="KW-0456">Lyase</keyword>
<protein>
    <recommendedName>
        <fullName evidence="4">Probable chorismate pyruvate-lyase</fullName>
        <shortName evidence="4">CL</shortName>
        <shortName evidence="4">CPL</shortName>
        <ecNumber evidence="4">4.1.3.40</ecNumber>
    </recommendedName>
</protein>
<comment type="subcellular location">
    <subcellularLocation>
        <location evidence="4">Cytoplasm</location>
    </subcellularLocation>
</comment>
<dbReference type="GO" id="GO:0005829">
    <property type="term" value="C:cytosol"/>
    <property type="evidence" value="ECO:0007669"/>
    <property type="project" value="TreeGrafter"/>
</dbReference>
<comment type="similarity">
    <text evidence="4">Belongs to the UbiC family.</text>
</comment>
<organism evidence="5 6">
    <name type="scientific">Oceanospirillum multiglobuliferum</name>
    <dbReference type="NCBI Taxonomy" id="64969"/>
    <lineage>
        <taxon>Bacteria</taxon>
        <taxon>Pseudomonadati</taxon>
        <taxon>Pseudomonadota</taxon>
        <taxon>Gammaproteobacteria</taxon>
        <taxon>Oceanospirillales</taxon>
        <taxon>Oceanospirillaceae</taxon>
        <taxon>Oceanospirillum</taxon>
    </lineage>
</organism>
<evidence type="ECO:0000256" key="2">
    <source>
        <dbReference type="ARBA" id="ARBA00022688"/>
    </source>
</evidence>
<dbReference type="InterPro" id="IPR028978">
    <property type="entry name" value="Chorismate_lyase_/UTRA_dom_sf"/>
</dbReference>
<feature type="binding site" evidence="4">
    <location>
        <position position="160"/>
    </location>
    <ligand>
        <name>substrate</name>
    </ligand>
</feature>
<dbReference type="InterPro" id="IPR007440">
    <property type="entry name" value="Chorismate--pyruvate_lyase"/>
</dbReference>
<dbReference type="GO" id="GO:0042866">
    <property type="term" value="P:pyruvate biosynthetic process"/>
    <property type="evidence" value="ECO:0007669"/>
    <property type="project" value="UniProtKB-UniRule"/>
</dbReference>
<dbReference type="RefSeq" id="WP_078744885.1">
    <property type="nucleotide sequence ID" value="NZ_FUXG01000006.1"/>
</dbReference>
<name>A0A1T4NV08_9GAMM</name>
<evidence type="ECO:0000313" key="6">
    <source>
        <dbReference type="Proteomes" id="UP000191418"/>
    </source>
</evidence>
<comment type="caution">
    <text evidence="5">The sequence shown here is derived from an EMBL/GenBank/DDBJ whole genome shotgun (WGS) entry which is preliminary data.</text>
</comment>
<proteinExistence type="inferred from homology"/>
<dbReference type="Pfam" id="PF04345">
    <property type="entry name" value="Chor_lyase"/>
    <property type="match status" value="1"/>
</dbReference>
<dbReference type="GO" id="GO:0006744">
    <property type="term" value="P:ubiquinone biosynthetic process"/>
    <property type="evidence" value="ECO:0007669"/>
    <property type="project" value="UniProtKB-UniRule"/>
</dbReference>
<comment type="caution">
    <text evidence="4">Lacks conserved residue(s) required for the propagation of feature annotation.</text>
</comment>
<dbReference type="STRING" id="64969.SAMN02745127_01271"/>
<keyword evidence="6" id="KW-1185">Reference proteome</keyword>
<evidence type="ECO:0000256" key="4">
    <source>
        <dbReference type="HAMAP-Rule" id="MF_01632"/>
    </source>
</evidence>
<dbReference type="Proteomes" id="UP000191418">
    <property type="component" value="Unassembled WGS sequence"/>
</dbReference>
<evidence type="ECO:0000313" key="5">
    <source>
        <dbReference type="EMBL" id="OPX55659.1"/>
    </source>
</evidence>
<dbReference type="Gene3D" id="3.40.1410.10">
    <property type="entry name" value="Chorismate lyase-like"/>
    <property type="match status" value="1"/>
</dbReference>
<dbReference type="PANTHER" id="PTHR38683">
    <property type="entry name" value="CHORISMATE PYRUVATE-LYASE"/>
    <property type="match status" value="1"/>
</dbReference>
<comment type="function">
    <text evidence="4">Removes the pyruvyl group from chorismate, with concomitant aromatization of the ring, to provide 4-hydroxybenzoate (4HB) for the ubiquinone pathway.</text>
</comment>
<dbReference type="OrthoDB" id="9789493at2"/>
<dbReference type="AlphaFoldDB" id="A0A1T4NV08"/>